<dbReference type="SUPFAM" id="SSF47757">
    <property type="entry name" value="Chemotaxis receptor methyltransferase CheR, N-terminal domain"/>
    <property type="match status" value="1"/>
</dbReference>
<evidence type="ECO:0000313" key="3">
    <source>
        <dbReference type="Proteomes" id="UP000218238"/>
    </source>
</evidence>
<dbReference type="EMBL" id="NTFS01000057">
    <property type="protein sequence ID" value="PAX58415.1"/>
    <property type="molecule type" value="Genomic_DNA"/>
</dbReference>
<dbReference type="Pfam" id="PF01739">
    <property type="entry name" value="CheR"/>
    <property type="match status" value="1"/>
</dbReference>
<reference evidence="2 3" key="1">
    <citation type="submission" date="2017-08" db="EMBL/GenBank/DDBJ databases">
        <title>Draft genome sequence of filamentous cyanobacterium Calothrix elsteri CCALA 953.</title>
        <authorList>
            <person name="Gagunashvili A.N."/>
            <person name="Elster J."/>
            <person name="Andresson O.S."/>
        </authorList>
    </citation>
    <scope>NUCLEOTIDE SEQUENCE [LARGE SCALE GENOMIC DNA]</scope>
    <source>
        <strain evidence="2 3">CCALA 953</strain>
    </source>
</reference>
<keyword evidence="3" id="KW-1185">Reference proteome</keyword>
<accession>A0A2A2TLQ6</accession>
<dbReference type="GO" id="GO:0008757">
    <property type="term" value="F:S-adenosylmethionine-dependent methyltransferase activity"/>
    <property type="evidence" value="ECO:0007669"/>
    <property type="project" value="InterPro"/>
</dbReference>
<sequence>MNLPKQILEDIEVQLFLEEIYSYWGYDFRNYALSFLKRRIQSFIYAEKLLNISQLQKRILSDKSCLERFLLNLTVNVTSMFRDPSFYVAFRNEVIPRLRTYPFIRIWHAGCSTGEEVYSMAILLTEAGLYQRCRIYATDLNEQVLQKAKSGIFPLNLMQNYTRLYIQSGGKTSFSEYYTAAYGNAIFSNYLRENLIFAQHNLVMDSSFNEFNVILCRNVLIYFNQTLQNHVHKLFYHSLGSFGILGLGKQESIRFTPYEQEYQELVKSEKLYRRVN</sequence>
<dbReference type="InterPro" id="IPR022641">
    <property type="entry name" value="CheR_N"/>
</dbReference>
<protein>
    <submittedName>
        <fullName evidence="2">Chemotaxis protein CheR</fullName>
    </submittedName>
</protein>
<dbReference type="PANTHER" id="PTHR24422:SF8">
    <property type="entry name" value="CHEMOTAXIS PROTEIN"/>
    <property type="match status" value="1"/>
</dbReference>
<organism evidence="2 3">
    <name type="scientific">Brunnivagina elsteri CCALA 953</name>
    <dbReference type="NCBI Taxonomy" id="987040"/>
    <lineage>
        <taxon>Bacteria</taxon>
        <taxon>Bacillati</taxon>
        <taxon>Cyanobacteriota</taxon>
        <taxon>Cyanophyceae</taxon>
        <taxon>Nostocales</taxon>
        <taxon>Calotrichaceae</taxon>
        <taxon>Brunnivagina</taxon>
    </lineage>
</organism>
<dbReference type="PROSITE" id="PS50123">
    <property type="entry name" value="CHER"/>
    <property type="match status" value="1"/>
</dbReference>
<dbReference type="Pfam" id="PF03705">
    <property type="entry name" value="CheR_N"/>
    <property type="match status" value="1"/>
</dbReference>
<dbReference type="Gene3D" id="3.40.50.150">
    <property type="entry name" value="Vaccinia Virus protein VP39"/>
    <property type="match status" value="1"/>
</dbReference>
<dbReference type="SMART" id="SM00138">
    <property type="entry name" value="MeTrc"/>
    <property type="match status" value="1"/>
</dbReference>
<dbReference type="PANTHER" id="PTHR24422">
    <property type="entry name" value="CHEMOTAXIS PROTEIN METHYLTRANSFERASE"/>
    <property type="match status" value="1"/>
</dbReference>
<dbReference type="InterPro" id="IPR022642">
    <property type="entry name" value="CheR_C"/>
</dbReference>
<dbReference type="InterPro" id="IPR029063">
    <property type="entry name" value="SAM-dependent_MTases_sf"/>
</dbReference>
<dbReference type="InterPro" id="IPR000780">
    <property type="entry name" value="CheR_MeTrfase"/>
</dbReference>
<feature type="domain" description="CheR-type methyltransferase" evidence="1">
    <location>
        <begin position="1"/>
        <end position="253"/>
    </location>
</feature>
<proteinExistence type="predicted"/>
<name>A0A2A2TLQ6_9CYAN</name>
<dbReference type="InterPro" id="IPR050903">
    <property type="entry name" value="Bact_Chemotaxis_MeTrfase"/>
</dbReference>
<dbReference type="AlphaFoldDB" id="A0A2A2TLQ6"/>
<comment type="caution">
    <text evidence="2">The sequence shown here is derived from an EMBL/GenBank/DDBJ whole genome shotgun (WGS) entry which is preliminary data.</text>
</comment>
<dbReference type="OrthoDB" id="9799157at2"/>
<dbReference type="PRINTS" id="PR00996">
    <property type="entry name" value="CHERMTFRASE"/>
</dbReference>
<evidence type="ECO:0000313" key="2">
    <source>
        <dbReference type="EMBL" id="PAX58415.1"/>
    </source>
</evidence>
<dbReference type="Proteomes" id="UP000218238">
    <property type="component" value="Unassembled WGS sequence"/>
</dbReference>
<evidence type="ECO:0000259" key="1">
    <source>
        <dbReference type="PROSITE" id="PS50123"/>
    </source>
</evidence>
<dbReference type="SUPFAM" id="SSF53335">
    <property type="entry name" value="S-adenosyl-L-methionine-dependent methyltransferases"/>
    <property type="match status" value="1"/>
</dbReference>
<gene>
    <name evidence="2" type="ORF">CK510_07635</name>
</gene>